<dbReference type="EMBL" id="WJNH01000005">
    <property type="protein sequence ID" value="MRG86681.1"/>
    <property type="molecule type" value="Genomic_DNA"/>
</dbReference>
<evidence type="ECO:0000256" key="2">
    <source>
        <dbReference type="ARBA" id="ARBA00004752"/>
    </source>
</evidence>
<evidence type="ECO:0000256" key="6">
    <source>
        <dbReference type="ARBA" id="ARBA00034000"/>
    </source>
</evidence>
<dbReference type="InterPro" id="IPR036138">
    <property type="entry name" value="PBP_dimer_sf"/>
</dbReference>
<dbReference type="PANTHER" id="PTHR30627:SF24">
    <property type="entry name" value="PENICILLIN-BINDING PROTEIN 4B"/>
    <property type="match status" value="1"/>
</dbReference>
<dbReference type="InterPro" id="IPR001460">
    <property type="entry name" value="PCN-bd_Tpept"/>
</dbReference>
<keyword evidence="10" id="KW-1185">Reference proteome</keyword>
<evidence type="ECO:0000259" key="7">
    <source>
        <dbReference type="Pfam" id="PF00905"/>
    </source>
</evidence>
<feature type="domain" description="Penicillin-binding protein transpeptidase" evidence="7">
    <location>
        <begin position="260"/>
        <end position="552"/>
    </location>
</feature>
<gene>
    <name evidence="9" type="ORF">GH754_10115</name>
</gene>
<reference evidence="9 10" key="1">
    <citation type="submission" date="2019-11" db="EMBL/GenBank/DDBJ databases">
        <authorList>
            <person name="Li J."/>
        </authorList>
    </citation>
    <scope>NUCLEOTIDE SEQUENCE [LARGE SCALE GENOMIC DNA]</scope>
    <source>
        <strain evidence="9 10">J4</strain>
    </source>
</reference>
<dbReference type="InterPro" id="IPR012338">
    <property type="entry name" value="Beta-lactam/transpept-like"/>
</dbReference>
<dbReference type="RefSeq" id="WP_153728570.1">
    <property type="nucleotide sequence ID" value="NZ_WJNH01000005.1"/>
</dbReference>
<feature type="domain" description="Penicillin-binding protein dimerisation" evidence="8">
    <location>
        <begin position="58"/>
        <end position="216"/>
    </location>
</feature>
<comment type="subcellular location">
    <subcellularLocation>
        <location evidence="1">Membrane</location>
    </subcellularLocation>
</comment>
<evidence type="ECO:0000256" key="4">
    <source>
        <dbReference type="ARBA" id="ARBA00012448"/>
    </source>
</evidence>
<dbReference type="InterPro" id="IPR005311">
    <property type="entry name" value="PBP_dimer"/>
</dbReference>
<accession>A0A6G1X6P9</accession>
<proteinExistence type="inferred from homology"/>
<comment type="pathway">
    <text evidence="2">Cell wall biogenesis; peptidoglycan biosynthesis.</text>
</comment>
<dbReference type="InterPro" id="IPR050515">
    <property type="entry name" value="Beta-lactam/transpept"/>
</dbReference>
<evidence type="ECO:0000256" key="1">
    <source>
        <dbReference type="ARBA" id="ARBA00004370"/>
    </source>
</evidence>
<dbReference type="GO" id="GO:0071972">
    <property type="term" value="F:peptidoglycan L,D-transpeptidase activity"/>
    <property type="evidence" value="ECO:0007669"/>
    <property type="project" value="TreeGrafter"/>
</dbReference>
<comment type="catalytic activity">
    <reaction evidence="6">
        <text>Preferential cleavage: (Ac)2-L-Lys-D-Ala-|-D-Ala. Also transpeptidation of peptidyl-alanyl moieties that are N-acyl substituents of D-alanine.</text>
        <dbReference type="EC" id="3.4.16.4"/>
    </reaction>
</comment>
<evidence type="ECO:0000256" key="3">
    <source>
        <dbReference type="ARBA" id="ARBA00007171"/>
    </source>
</evidence>
<organism evidence="9 10">
    <name type="scientific">Salinibacillus xinjiangensis</name>
    <dbReference type="NCBI Taxonomy" id="1229268"/>
    <lineage>
        <taxon>Bacteria</taxon>
        <taxon>Bacillati</taxon>
        <taxon>Bacillota</taxon>
        <taxon>Bacilli</taxon>
        <taxon>Bacillales</taxon>
        <taxon>Bacillaceae</taxon>
        <taxon>Salinibacillus</taxon>
    </lineage>
</organism>
<dbReference type="EC" id="3.4.16.4" evidence="4"/>
<dbReference type="SUPFAM" id="SSF56601">
    <property type="entry name" value="beta-lactamase/transpeptidase-like"/>
    <property type="match status" value="1"/>
</dbReference>
<sequence>MKKRINVLIFIAILLFSTILYQLADIQLLSTKNYGPKNVNLLERSVAQRSHQMSLSTGRGLFLSRDGEAIGNNKIYDVVMFPGMKQVEESYKQIAKILNISETRMIGELAQEDSPIFLTDLLPVTITENQFKQLEKKDMKGVQLVERYQNEDPDIAQHMIGLVRNNPSLYEERYGKKNDLKTSRVGISGLQKAFDSFLIEGEQEQLLFHVDGNGRPMFGFDLKYTGYENGFYPVKVKTTIDQNLQQKAEELLNKYEINKGGIVLLDVKTRDVLAMASRPHINPNNPYQKESIRNQMLTQQFPGSVFKTVIAAASIEAGLVDEARSFDCSLHMYGKKKSSRDLGNLNFEQSFAESCNRAFGQLGIELMNQDKELIEKYAEKLGLLGPVGWRGDVFRYQGFEQFPEEEQGQIWGNEADQSVEKAIIQTSIGQKNVKVTPLAVANMMATIASNGKKKSVRVVDRILYQNGATMTTFAEQTQDQSQIEPYTATKLKPLLHLVTESGTAESLKGLSVAGKTGTAEMDTDGDNKTDFENYWFGGFFPYEKPKYAMVAVDLHHQPNSSSNIYSVYKDMVQFINDIE</sequence>
<dbReference type="GO" id="GO:0071555">
    <property type="term" value="P:cell wall organization"/>
    <property type="evidence" value="ECO:0007669"/>
    <property type="project" value="TreeGrafter"/>
</dbReference>
<name>A0A6G1X6P9_9BACI</name>
<keyword evidence="5" id="KW-0472">Membrane</keyword>
<dbReference type="PANTHER" id="PTHR30627">
    <property type="entry name" value="PEPTIDOGLYCAN D,D-TRANSPEPTIDASE"/>
    <property type="match status" value="1"/>
</dbReference>
<evidence type="ECO:0000259" key="8">
    <source>
        <dbReference type="Pfam" id="PF03717"/>
    </source>
</evidence>
<evidence type="ECO:0000256" key="5">
    <source>
        <dbReference type="ARBA" id="ARBA00023136"/>
    </source>
</evidence>
<dbReference type="Gene3D" id="3.90.1310.10">
    <property type="entry name" value="Penicillin-binding protein 2a (Domain 2)"/>
    <property type="match status" value="1"/>
</dbReference>
<comment type="similarity">
    <text evidence="3">Belongs to the transpeptidase family.</text>
</comment>
<dbReference type="Gene3D" id="3.40.710.10">
    <property type="entry name" value="DD-peptidase/beta-lactamase superfamily"/>
    <property type="match status" value="1"/>
</dbReference>
<dbReference type="GO" id="GO:0005886">
    <property type="term" value="C:plasma membrane"/>
    <property type="evidence" value="ECO:0007669"/>
    <property type="project" value="TreeGrafter"/>
</dbReference>
<comment type="caution">
    <text evidence="9">The sequence shown here is derived from an EMBL/GenBank/DDBJ whole genome shotgun (WGS) entry which is preliminary data.</text>
</comment>
<dbReference type="SUPFAM" id="SSF56519">
    <property type="entry name" value="Penicillin binding protein dimerisation domain"/>
    <property type="match status" value="1"/>
</dbReference>
<dbReference type="UniPathway" id="UPA00219"/>
<dbReference type="OrthoDB" id="2985542at2"/>
<evidence type="ECO:0000313" key="9">
    <source>
        <dbReference type="EMBL" id="MRG86681.1"/>
    </source>
</evidence>
<dbReference type="Proteomes" id="UP000480185">
    <property type="component" value="Unassembled WGS sequence"/>
</dbReference>
<dbReference type="GO" id="GO:0009002">
    <property type="term" value="F:serine-type D-Ala-D-Ala carboxypeptidase activity"/>
    <property type="evidence" value="ECO:0007669"/>
    <property type="project" value="UniProtKB-EC"/>
</dbReference>
<dbReference type="AlphaFoldDB" id="A0A6G1X6P9"/>
<evidence type="ECO:0000313" key="10">
    <source>
        <dbReference type="Proteomes" id="UP000480185"/>
    </source>
</evidence>
<dbReference type="GO" id="GO:0009252">
    <property type="term" value="P:peptidoglycan biosynthetic process"/>
    <property type="evidence" value="ECO:0007669"/>
    <property type="project" value="UniProtKB-UniPathway"/>
</dbReference>
<dbReference type="Pfam" id="PF03717">
    <property type="entry name" value="PBP_dimer"/>
    <property type="match status" value="1"/>
</dbReference>
<dbReference type="Pfam" id="PF00905">
    <property type="entry name" value="Transpeptidase"/>
    <property type="match status" value="1"/>
</dbReference>
<dbReference type="GO" id="GO:0008658">
    <property type="term" value="F:penicillin binding"/>
    <property type="evidence" value="ECO:0007669"/>
    <property type="project" value="InterPro"/>
</dbReference>
<protein>
    <recommendedName>
        <fullName evidence="4">serine-type D-Ala-D-Ala carboxypeptidase</fullName>
        <ecNumber evidence="4">3.4.16.4</ecNumber>
    </recommendedName>
</protein>